<feature type="binding site" evidence="7">
    <location>
        <position position="106"/>
    </location>
    <ligand>
        <name>Mg(2+)</name>
        <dbReference type="ChEBI" id="CHEBI:18420"/>
        <label>1</label>
    </ligand>
</feature>
<feature type="binding site" evidence="7">
    <location>
        <position position="74"/>
    </location>
    <ligand>
        <name>Mg(2+)</name>
        <dbReference type="ChEBI" id="CHEBI:18420"/>
        <label>1</label>
    </ligand>
</feature>
<dbReference type="CDD" id="cd00412">
    <property type="entry name" value="pyrophosphatase"/>
    <property type="match status" value="1"/>
</dbReference>
<gene>
    <name evidence="7 8" type="primary">ppa</name>
    <name evidence="8" type="ORF">POI8812_01575</name>
</gene>
<dbReference type="InterPro" id="IPR008162">
    <property type="entry name" value="Pyrophosphatase"/>
</dbReference>
<keyword evidence="3 7" id="KW-0479">Metal-binding</keyword>
<dbReference type="HAMAP" id="MF_00209">
    <property type="entry name" value="Inorganic_PPase"/>
    <property type="match status" value="1"/>
</dbReference>
<comment type="subcellular location">
    <subcellularLocation>
        <location evidence="7">Cytoplasm</location>
    </subcellularLocation>
</comment>
<accession>A0A2R8AB31</accession>
<name>A0A2R8AB31_9RHOB</name>
<evidence type="ECO:0000256" key="1">
    <source>
        <dbReference type="ARBA" id="ARBA00001946"/>
    </source>
</evidence>
<feature type="binding site" evidence="7">
    <location>
        <position position="69"/>
    </location>
    <ligand>
        <name>Mg(2+)</name>
        <dbReference type="ChEBI" id="CHEBI:18420"/>
        <label>1</label>
    </ligand>
</feature>
<comment type="subunit">
    <text evidence="7">Homohexamer.</text>
</comment>
<dbReference type="EC" id="3.6.1.1" evidence="7"/>
<dbReference type="AlphaFoldDB" id="A0A2R8AB31"/>
<organism evidence="8 9">
    <name type="scientific">Pontivivens insulae</name>
    <dbReference type="NCBI Taxonomy" id="1639689"/>
    <lineage>
        <taxon>Bacteria</taxon>
        <taxon>Pseudomonadati</taxon>
        <taxon>Pseudomonadota</taxon>
        <taxon>Alphaproteobacteria</taxon>
        <taxon>Rhodobacterales</taxon>
        <taxon>Paracoccaceae</taxon>
        <taxon>Pontivivens</taxon>
    </lineage>
</organism>
<feature type="binding site" evidence="7">
    <location>
        <position position="47"/>
    </location>
    <ligand>
        <name>substrate</name>
    </ligand>
</feature>
<dbReference type="Pfam" id="PF00719">
    <property type="entry name" value="Pyrophosphatase"/>
    <property type="match status" value="1"/>
</dbReference>
<dbReference type="Gene3D" id="3.90.80.10">
    <property type="entry name" value="Inorganic pyrophosphatase"/>
    <property type="match status" value="1"/>
</dbReference>
<dbReference type="InterPro" id="IPR036649">
    <property type="entry name" value="Pyrophosphatase_sf"/>
</dbReference>
<protein>
    <recommendedName>
        <fullName evidence="7">Inorganic pyrophosphatase</fullName>
        <ecNumber evidence="7">3.6.1.1</ecNumber>
    </recommendedName>
    <alternativeName>
        <fullName evidence="7">Pyrophosphate phospho-hydrolase</fullName>
        <shortName evidence="7">PPase</shortName>
    </alternativeName>
</protein>
<feature type="binding site" evidence="7">
    <location>
        <position position="59"/>
    </location>
    <ligand>
        <name>substrate</name>
    </ligand>
</feature>
<keyword evidence="4 7" id="KW-0378">Hydrolase</keyword>
<comment type="similarity">
    <text evidence="7">Belongs to the PPase family.</text>
</comment>
<dbReference type="PANTHER" id="PTHR10286">
    <property type="entry name" value="INORGANIC PYROPHOSPHATASE"/>
    <property type="match status" value="1"/>
</dbReference>
<feature type="binding site" evidence="7">
    <location>
        <position position="145"/>
    </location>
    <ligand>
        <name>substrate</name>
    </ligand>
</feature>
<dbReference type="NCBIfam" id="NF002317">
    <property type="entry name" value="PRK01250.1"/>
    <property type="match status" value="1"/>
</dbReference>
<dbReference type="FunFam" id="3.90.80.10:FF:000003">
    <property type="entry name" value="Inorganic pyrophosphatase"/>
    <property type="match status" value="1"/>
</dbReference>
<dbReference type="Proteomes" id="UP000244932">
    <property type="component" value="Unassembled WGS sequence"/>
</dbReference>
<evidence type="ECO:0000256" key="7">
    <source>
        <dbReference type="HAMAP-Rule" id="MF_00209"/>
    </source>
</evidence>
<evidence type="ECO:0000256" key="5">
    <source>
        <dbReference type="ARBA" id="ARBA00022842"/>
    </source>
</evidence>
<dbReference type="GO" id="GO:0006796">
    <property type="term" value="P:phosphate-containing compound metabolic process"/>
    <property type="evidence" value="ECO:0007669"/>
    <property type="project" value="InterPro"/>
</dbReference>
<sequence>MNIDKIPAGKNPPHDINVVIEITGGAAGGAPVKYEIDKDSGAVFVDRIVNTPMFYPCNYGFVPNTLHADGDPTDVLVLTDFPLQPGTVIRCRPVGVLKMEDDGGMDDKLIAVPVEKVDPFQAGIQDLNDVAEKTRERIKHFFEHYKDLEAGKWVKVIGWGDKAEAEAILQESLDAMNKA</sequence>
<feature type="binding site" evidence="7">
    <location>
        <position position="33"/>
    </location>
    <ligand>
        <name>substrate</name>
    </ligand>
</feature>
<comment type="catalytic activity">
    <reaction evidence="6 7">
        <text>diphosphate + H2O = 2 phosphate + H(+)</text>
        <dbReference type="Rhea" id="RHEA:24576"/>
        <dbReference type="ChEBI" id="CHEBI:15377"/>
        <dbReference type="ChEBI" id="CHEBI:15378"/>
        <dbReference type="ChEBI" id="CHEBI:33019"/>
        <dbReference type="ChEBI" id="CHEBI:43474"/>
        <dbReference type="EC" id="3.6.1.1"/>
    </reaction>
</comment>
<evidence type="ECO:0000313" key="8">
    <source>
        <dbReference type="EMBL" id="SPF29268.1"/>
    </source>
</evidence>
<dbReference type="GO" id="GO:0005737">
    <property type="term" value="C:cytoplasm"/>
    <property type="evidence" value="ECO:0007669"/>
    <property type="project" value="UniProtKB-SubCell"/>
</dbReference>
<feature type="binding site" evidence="7">
    <location>
        <position position="74"/>
    </location>
    <ligand>
        <name>Mg(2+)</name>
        <dbReference type="ChEBI" id="CHEBI:18420"/>
        <label>2</label>
    </ligand>
</feature>
<keyword evidence="5 7" id="KW-0460">Magnesium</keyword>
<dbReference type="OrthoDB" id="5187599at2"/>
<comment type="function">
    <text evidence="7">Catalyzes the hydrolysis of inorganic pyrophosphate (PPi) forming two phosphate ions.</text>
</comment>
<dbReference type="GO" id="GO:0000287">
    <property type="term" value="F:magnesium ion binding"/>
    <property type="evidence" value="ECO:0007669"/>
    <property type="project" value="UniProtKB-UniRule"/>
</dbReference>
<evidence type="ECO:0000256" key="4">
    <source>
        <dbReference type="ARBA" id="ARBA00022801"/>
    </source>
</evidence>
<comment type="cofactor">
    <cofactor evidence="1 7">
        <name>Mg(2+)</name>
        <dbReference type="ChEBI" id="CHEBI:18420"/>
    </cofactor>
</comment>
<reference evidence="8 9" key="1">
    <citation type="submission" date="2018-03" db="EMBL/GenBank/DDBJ databases">
        <authorList>
            <person name="Keele B.F."/>
        </authorList>
    </citation>
    <scope>NUCLEOTIDE SEQUENCE [LARGE SCALE GENOMIC DNA]</scope>
    <source>
        <strain evidence="8 9">CeCT 8812</strain>
    </source>
</reference>
<keyword evidence="2 7" id="KW-0963">Cytoplasm</keyword>
<dbReference type="SUPFAM" id="SSF50324">
    <property type="entry name" value="Inorganic pyrophosphatase"/>
    <property type="match status" value="1"/>
</dbReference>
<evidence type="ECO:0000256" key="6">
    <source>
        <dbReference type="ARBA" id="ARBA00047820"/>
    </source>
</evidence>
<dbReference type="EMBL" id="OMKW01000002">
    <property type="protein sequence ID" value="SPF29268.1"/>
    <property type="molecule type" value="Genomic_DNA"/>
</dbReference>
<evidence type="ECO:0000256" key="3">
    <source>
        <dbReference type="ARBA" id="ARBA00022723"/>
    </source>
</evidence>
<dbReference type="GO" id="GO:0004427">
    <property type="term" value="F:inorganic diphosphate phosphatase activity"/>
    <property type="evidence" value="ECO:0007669"/>
    <property type="project" value="UniProtKB-UniRule"/>
</dbReference>
<evidence type="ECO:0000313" key="9">
    <source>
        <dbReference type="Proteomes" id="UP000244932"/>
    </source>
</evidence>
<proteinExistence type="inferred from homology"/>
<evidence type="ECO:0000256" key="2">
    <source>
        <dbReference type="ARBA" id="ARBA00022490"/>
    </source>
</evidence>
<dbReference type="RefSeq" id="WP_108781979.1">
    <property type="nucleotide sequence ID" value="NZ_OMKW01000002.1"/>
</dbReference>
<keyword evidence="9" id="KW-1185">Reference proteome</keyword>